<dbReference type="InterPro" id="IPR037682">
    <property type="entry name" value="TonB_C"/>
</dbReference>
<dbReference type="Pfam" id="PF03544">
    <property type="entry name" value="TonB_C"/>
    <property type="match status" value="1"/>
</dbReference>
<feature type="region of interest" description="Disordered" evidence="10">
    <location>
        <begin position="51"/>
        <end position="149"/>
    </location>
</feature>
<feature type="domain" description="TonB C-terminal" evidence="11">
    <location>
        <begin position="152"/>
        <end position="248"/>
    </location>
</feature>
<dbReference type="AlphaFoldDB" id="A0A1I0SGI5"/>
<keyword evidence="5" id="KW-0997">Cell inner membrane</keyword>
<evidence type="ECO:0000313" key="12">
    <source>
        <dbReference type="EMBL" id="BCA26166.1"/>
    </source>
</evidence>
<dbReference type="InterPro" id="IPR006260">
    <property type="entry name" value="TonB/TolA_C"/>
</dbReference>
<dbReference type="GO" id="GO:0015031">
    <property type="term" value="P:protein transport"/>
    <property type="evidence" value="ECO:0007669"/>
    <property type="project" value="UniProtKB-KW"/>
</dbReference>
<comment type="similarity">
    <text evidence="2">Belongs to the TonB family.</text>
</comment>
<evidence type="ECO:0000256" key="10">
    <source>
        <dbReference type="SAM" id="MobiDB-lite"/>
    </source>
</evidence>
<dbReference type="SUPFAM" id="SSF74653">
    <property type="entry name" value="TolA/TonB C-terminal domain"/>
    <property type="match status" value="1"/>
</dbReference>
<dbReference type="RefSeq" id="WP_074966937.1">
    <property type="nucleotide sequence ID" value="NZ_AP022642.1"/>
</dbReference>
<dbReference type="PROSITE" id="PS52015">
    <property type="entry name" value="TONB_CTD"/>
    <property type="match status" value="1"/>
</dbReference>
<dbReference type="KEGG" id="poj:PtoMrB4_01430"/>
<dbReference type="GeneID" id="57395351"/>
<name>A0A1I0SGI5_9GAMM</name>
<evidence type="ECO:0000259" key="11">
    <source>
        <dbReference type="PROSITE" id="PS52015"/>
    </source>
</evidence>
<keyword evidence="7" id="KW-0653">Protein transport</keyword>
<dbReference type="EMBL" id="AP022642">
    <property type="protein sequence ID" value="BCA26166.1"/>
    <property type="molecule type" value="Genomic_DNA"/>
</dbReference>
<proteinExistence type="inferred from homology"/>
<keyword evidence="9" id="KW-0472">Membrane</keyword>
<evidence type="ECO:0000256" key="7">
    <source>
        <dbReference type="ARBA" id="ARBA00022927"/>
    </source>
</evidence>
<keyword evidence="6" id="KW-0812">Transmembrane</keyword>
<dbReference type="GO" id="GO:0055085">
    <property type="term" value="P:transmembrane transport"/>
    <property type="evidence" value="ECO:0007669"/>
    <property type="project" value="InterPro"/>
</dbReference>
<feature type="compositionally biased region" description="Basic and acidic residues" evidence="10">
    <location>
        <begin position="101"/>
        <end position="118"/>
    </location>
</feature>
<reference evidence="12 13" key="1">
    <citation type="journal article" date="2020" name="Microbiol. Resour. Announc.">
        <title>Complete genome sequence of Pseudomonas otitidis strain MrB4, isolated from Lake Biwa in Japan.</title>
        <authorList>
            <person name="Miyazaki K."/>
            <person name="Hase E."/>
            <person name="Maruya T."/>
        </authorList>
    </citation>
    <scope>NUCLEOTIDE SEQUENCE [LARGE SCALE GENOMIC DNA]</scope>
    <source>
        <strain evidence="12 13">MrB4</strain>
    </source>
</reference>
<keyword evidence="4" id="KW-1003">Cell membrane</keyword>
<feature type="compositionally biased region" description="Pro residues" evidence="10">
    <location>
        <begin position="52"/>
        <end position="74"/>
    </location>
</feature>
<feature type="compositionally biased region" description="Low complexity" evidence="10">
    <location>
        <begin position="75"/>
        <end position="84"/>
    </location>
</feature>
<evidence type="ECO:0000256" key="5">
    <source>
        <dbReference type="ARBA" id="ARBA00022519"/>
    </source>
</evidence>
<evidence type="ECO:0000256" key="1">
    <source>
        <dbReference type="ARBA" id="ARBA00004383"/>
    </source>
</evidence>
<dbReference type="NCBIfam" id="TIGR01352">
    <property type="entry name" value="tonB_Cterm"/>
    <property type="match status" value="1"/>
</dbReference>
<dbReference type="PRINTS" id="PR01217">
    <property type="entry name" value="PRICHEXTENSN"/>
</dbReference>
<protein>
    <recommendedName>
        <fullName evidence="11">TonB C-terminal domain-containing protein</fullName>
    </recommendedName>
</protein>
<dbReference type="Gene3D" id="3.30.1150.10">
    <property type="match status" value="1"/>
</dbReference>
<feature type="compositionally biased region" description="Polar residues" evidence="10">
    <location>
        <begin position="138"/>
        <end position="149"/>
    </location>
</feature>
<keyword evidence="3" id="KW-0813">Transport</keyword>
<evidence type="ECO:0000256" key="8">
    <source>
        <dbReference type="ARBA" id="ARBA00022989"/>
    </source>
</evidence>
<dbReference type="GO" id="GO:0005886">
    <property type="term" value="C:plasma membrane"/>
    <property type="evidence" value="ECO:0007669"/>
    <property type="project" value="UniProtKB-SubCell"/>
</dbReference>
<evidence type="ECO:0000256" key="2">
    <source>
        <dbReference type="ARBA" id="ARBA00006555"/>
    </source>
</evidence>
<organism evidence="12 13">
    <name type="scientific">Metapseudomonas otitidis</name>
    <dbReference type="NCBI Taxonomy" id="319939"/>
    <lineage>
        <taxon>Bacteria</taxon>
        <taxon>Pseudomonadati</taxon>
        <taxon>Pseudomonadota</taxon>
        <taxon>Gammaproteobacteria</taxon>
        <taxon>Pseudomonadales</taxon>
        <taxon>Pseudomonadaceae</taxon>
        <taxon>Metapseudomonas</taxon>
    </lineage>
</organism>
<dbReference type="Proteomes" id="UP000501237">
    <property type="component" value="Chromosome"/>
</dbReference>
<evidence type="ECO:0000256" key="4">
    <source>
        <dbReference type="ARBA" id="ARBA00022475"/>
    </source>
</evidence>
<gene>
    <name evidence="12" type="ORF">PtoMrB4_01430</name>
</gene>
<comment type="subcellular location">
    <subcellularLocation>
        <location evidence="1">Cell inner membrane</location>
        <topology evidence="1">Single-pass membrane protein</topology>
        <orientation evidence="1">Periplasmic side</orientation>
    </subcellularLocation>
</comment>
<sequence length="248" mass="27162">MSQAKRNLSWAISLLVVLGLHVALFCWALFWKVSAEPIELPPPAMMVQLEPLPAPTPPPAPPPPPQVEPEPEPLPKLAEAPKPTIAIAPKPKPKPKPPKPKPPEPKPEQKPQEQESPKEQVAAPTPPAPPSDAKPAAQQESMASAMTQARETWQSKLLAHLAKYKRYPEDARRRNIEGVNRLSFTVDAEGKVLAYALTGKSGSASLDRATLEMIRRAQPLPPPPPEILVNGAREVTAPFVYSLRKDRR</sequence>
<evidence type="ECO:0000313" key="13">
    <source>
        <dbReference type="Proteomes" id="UP000501237"/>
    </source>
</evidence>
<dbReference type="STRING" id="319939.SAMN05216263_10128"/>
<dbReference type="PANTHER" id="PTHR33446">
    <property type="entry name" value="PROTEIN TONB-RELATED"/>
    <property type="match status" value="1"/>
</dbReference>
<dbReference type="InterPro" id="IPR051045">
    <property type="entry name" value="TonB-dependent_transducer"/>
</dbReference>
<accession>A0A1I0SGI5</accession>
<evidence type="ECO:0000256" key="9">
    <source>
        <dbReference type="ARBA" id="ARBA00023136"/>
    </source>
</evidence>
<keyword evidence="8" id="KW-1133">Transmembrane helix</keyword>
<evidence type="ECO:0000256" key="3">
    <source>
        <dbReference type="ARBA" id="ARBA00022448"/>
    </source>
</evidence>
<evidence type="ECO:0000256" key="6">
    <source>
        <dbReference type="ARBA" id="ARBA00022692"/>
    </source>
</evidence>